<protein>
    <recommendedName>
        <fullName evidence="6">Tim44-like domain-containing protein</fullName>
    </recommendedName>
</protein>
<evidence type="ECO:0008006" key="6">
    <source>
        <dbReference type="Google" id="ProtNLM"/>
    </source>
</evidence>
<evidence type="ECO:0000256" key="2">
    <source>
        <dbReference type="ARBA" id="ARBA00022946"/>
    </source>
</evidence>
<reference evidence="4 5" key="1">
    <citation type="submission" date="2024-01" db="EMBL/GenBank/DDBJ databases">
        <title>Complete genome of Cladobotryum mycophilum ATHUM6906.</title>
        <authorList>
            <person name="Christinaki A.C."/>
            <person name="Myridakis A.I."/>
            <person name="Kouvelis V.N."/>
        </authorList>
    </citation>
    <scope>NUCLEOTIDE SEQUENCE [LARGE SCALE GENOMIC DNA]</scope>
    <source>
        <strain evidence="4 5">ATHUM6906</strain>
    </source>
</reference>
<keyword evidence="2" id="KW-0809">Transit peptide</keyword>
<dbReference type="EMBL" id="JAVFKD010000001">
    <property type="protein sequence ID" value="KAK5998927.1"/>
    <property type="molecule type" value="Genomic_DNA"/>
</dbReference>
<comment type="caution">
    <text evidence="4">The sequence shown here is derived from an EMBL/GenBank/DDBJ whole genome shotgun (WGS) entry which is preliminary data.</text>
</comment>
<accession>A0ABR0T484</accession>
<comment type="subcellular location">
    <subcellularLocation>
        <location evidence="1">Mitochondrion</location>
    </subcellularLocation>
</comment>
<evidence type="ECO:0000256" key="1">
    <source>
        <dbReference type="ARBA" id="ARBA00004173"/>
    </source>
</evidence>
<proteinExistence type="predicted"/>
<keyword evidence="5" id="KW-1185">Reference proteome</keyword>
<name>A0ABR0T484_9HYPO</name>
<dbReference type="PANTHER" id="PTHR28554">
    <property type="entry name" value="39S RIBOSOMAL PROTEIN L45, MITOCHONDRIAL"/>
    <property type="match status" value="1"/>
</dbReference>
<dbReference type="Gene3D" id="3.10.450.240">
    <property type="match status" value="1"/>
</dbReference>
<gene>
    <name evidence="4" type="ORF">PT974_01311</name>
</gene>
<evidence type="ECO:0000313" key="4">
    <source>
        <dbReference type="EMBL" id="KAK5998927.1"/>
    </source>
</evidence>
<evidence type="ECO:0000256" key="3">
    <source>
        <dbReference type="ARBA" id="ARBA00023128"/>
    </source>
</evidence>
<keyword evidence="3" id="KW-0496">Mitochondrion</keyword>
<dbReference type="InterPro" id="IPR051975">
    <property type="entry name" value="mtLSU_mL45"/>
</dbReference>
<organism evidence="4 5">
    <name type="scientific">Cladobotryum mycophilum</name>
    <dbReference type="NCBI Taxonomy" id="491253"/>
    <lineage>
        <taxon>Eukaryota</taxon>
        <taxon>Fungi</taxon>
        <taxon>Dikarya</taxon>
        <taxon>Ascomycota</taxon>
        <taxon>Pezizomycotina</taxon>
        <taxon>Sordariomycetes</taxon>
        <taxon>Hypocreomycetidae</taxon>
        <taxon>Hypocreales</taxon>
        <taxon>Hypocreaceae</taxon>
        <taxon>Cladobotryum</taxon>
    </lineage>
</organism>
<dbReference type="PANTHER" id="PTHR28554:SF1">
    <property type="entry name" value="LARGE RIBOSOMAL SUBUNIT PROTEIN ML45"/>
    <property type="match status" value="1"/>
</dbReference>
<dbReference type="Proteomes" id="UP001338125">
    <property type="component" value="Unassembled WGS sequence"/>
</dbReference>
<sequence length="320" mass="36062">MLSSSRIVPMAAPVLRFSAASRLRPCVAKPIMAVHGLRYYASNGRAKLVREMDRSSRLTNSRMNQEKGITHVDKAAHAEYFKDGGGPLFPGTFISLPLSLAPRSPAAFAQYQWSRLKQWGTENLSVLNFKLKSMPNWTTRPKWKARQGKIAPTAKAMYQEMLEAFASGDKATLKRICVGEFGMKLIAAIERRNPREQVRFQLVKYNNPLFYPKLLAHQVHNMNPFNKASVTEQAVVAISSTQQVSKHHISTGETIPGSVKIQDKIEYVVITRQGNQNTFEFLPWRVWGTTAATTLESYLEEKAAIEYEQAKRSGWKATSK</sequence>
<evidence type="ECO:0000313" key="5">
    <source>
        <dbReference type="Proteomes" id="UP001338125"/>
    </source>
</evidence>